<dbReference type="Pfam" id="PF13449">
    <property type="entry name" value="Phytase-like"/>
    <property type="match status" value="1"/>
</dbReference>
<evidence type="ECO:0000313" key="3">
    <source>
        <dbReference type="Proteomes" id="UP000636010"/>
    </source>
</evidence>
<reference evidence="3" key="1">
    <citation type="journal article" date="2019" name="Int. J. Syst. Evol. Microbiol.">
        <title>The Global Catalogue of Microorganisms (GCM) 10K type strain sequencing project: providing services to taxonomists for standard genome sequencing and annotation.</title>
        <authorList>
            <consortium name="The Broad Institute Genomics Platform"/>
            <consortium name="The Broad Institute Genome Sequencing Center for Infectious Disease"/>
            <person name="Wu L."/>
            <person name="Ma J."/>
        </authorList>
    </citation>
    <scope>NUCLEOTIDE SEQUENCE [LARGE SCALE GENOMIC DNA]</scope>
    <source>
        <strain evidence="3">CGMCC 1.10832</strain>
    </source>
</reference>
<name>A0ABQ1L569_9BACT</name>
<dbReference type="Proteomes" id="UP000636010">
    <property type="component" value="Unassembled WGS sequence"/>
</dbReference>
<dbReference type="PANTHER" id="PTHR37957:SF1">
    <property type="entry name" value="PHYTASE-LIKE DOMAIN-CONTAINING PROTEIN"/>
    <property type="match status" value="1"/>
</dbReference>
<sequence length="366" mass="41808">MNLKFIDFLPIVFTLFCSCSHTDKNNEQVDTKVTFIDKKVIPNNYYYKETLVGGLSSIEYVHDSSWYFISDDRSEYSLSRLYNFEVDYSLQGIDSVIFKGVIYLKNEQGNRFDFDDIDPESLRFNKSTNSFFFSSEGGRTEGNTSPFIREASLTGDFVREITVPAQFDFYNEKKGLRKNGAFESLAFQNDSVLWFVNELPLIEDGETPQFEKTNSPVRLTKININTGEVLGQFVYMIEPVQAKPIEEDGFSINSVVELLCLDSNHLLVMERSYILGVGNYVKVFKISIENATDVTLVKSLLSEQYVPVDKELLIDFSDYNEKIDNVEGMAFGKSFADGRKSLLCISDNNFSDSQETQLWLFAIEGL</sequence>
<dbReference type="RefSeq" id="WP_188459853.1">
    <property type="nucleotide sequence ID" value="NZ_BAABHU010000001.1"/>
</dbReference>
<comment type="caution">
    <text evidence="2">The sequence shown here is derived from an EMBL/GenBank/DDBJ whole genome shotgun (WGS) entry which is preliminary data.</text>
</comment>
<proteinExistence type="predicted"/>
<protein>
    <recommendedName>
        <fullName evidence="1">Phytase-like domain-containing protein</fullName>
    </recommendedName>
</protein>
<accession>A0ABQ1L569</accession>
<organism evidence="2 3">
    <name type="scientific">Marivirga lumbricoides</name>
    <dbReference type="NCBI Taxonomy" id="1046115"/>
    <lineage>
        <taxon>Bacteria</taxon>
        <taxon>Pseudomonadati</taxon>
        <taxon>Bacteroidota</taxon>
        <taxon>Cytophagia</taxon>
        <taxon>Cytophagales</taxon>
        <taxon>Marivirgaceae</taxon>
        <taxon>Marivirga</taxon>
    </lineage>
</organism>
<dbReference type="PANTHER" id="PTHR37957">
    <property type="entry name" value="BLR7070 PROTEIN"/>
    <property type="match status" value="1"/>
</dbReference>
<feature type="domain" description="Phytase-like" evidence="1">
    <location>
        <begin position="51"/>
        <end position="350"/>
    </location>
</feature>
<dbReference type="PROSITE" id="PS51257">
    <property type="entry name" value="PROKAR_LIPOPROTEIN"/>
    <property type="match status" value="1"/>
</dbReference>
<evidence type="ECO:0000259" key="1">
    <source>
        <dbReference type="Pfam" id="PF13449"/>
    </source>
</evidence>
<evidence type="ECO:0000313" key="2">
    <source>
        <dbReference type="EMBL" id="GGC19831.1"/>
    </source>
</evidence>
<dbReference type="EMBL" id="BMEC01000001">
    <property type="protein sequence ID" value="GGC19831.1"/>
    <property type="molecule type" value="Genomic_DNA"/>
</dbReference>
<dbReference type="InterPro" id="IPR027372">
    <property type="entry name" value="Phytase-like_dom"/>
</dbReference>
<keyword evidence="3" id="KW-1185">Reference proteome</keyword>
<gene>
    <name evidence="2" type="ORF">GCM10011506_01120</name>
</gene>